<organism evidence="2 3">
    <name type="scientific">Lachnoanaerobaculum orale</name>
    <dbReference type="NCBI Taxonomy" id="979627"/>
    <lineage>
        <taxon>Bacteria</taxon>
        <taxon>Bacillati</taxon>
        <taxon>Bacillota</taxon>
        <taxon>Clostridia</taxon>
        <taxon>Lachnospirales</taxon>
        <taxon>Lachnospiraceae</taxon>
        <taxon>Lachnoanaerobaculum</taxon>
    </lineage>
</organism>
<keyword evidence="1" id="KW-0812">Transmembrane</keyword>
<keyword evidence="1" id="KW-1133">Transmembrane helix</keyword>
<keyword evidence="3" id="KW-1185">Reference proteome</keyword>
<dbReference type="RefSeq" id="WP_124952597.1">
    <property type="nucleotide sequence ID" value="NZ_RRCM01000001.1"/>
</dbReference>
<dbReference type="Proteomes" id="UP000276982">
    <property type="component" value="Unassembled WGS sequence"/>
</dbReference>
<reference evidence="2 3" key="1">
    <citation type="submission" date="2018-11" db="EMBL/GenBank/DDBJ databases">
        <title>Genome sequencing of Lachnoanaerobaculum orale DSM 24553T.</title>
        <authorList>
            <person name="Kook J.-K."/>
            <person name="Park S.-N."/>
            <person name="Lim Y.K."/>
        </authorList>
    </citation>
    <scope>NUCLEOTIDE SEQUENCE [LARGE SCALE GENOMIC DNA]</scope>
    <source>
        <strain evidence="2 3">DSM 24553</strain>
    </source>
</reference>
<gene>
    <name evidence="2" type="ORF">EHW90_10065</name>
</gene>
<accession>A0A3P3Q865</accession>
<evidence type="ECO:0000256" key="1">
    <source>
        <dbReference type="SAM" id="Phobius"/>
    </source>
</evidence>
<dbReference type="EMBL" id="RRCM01000001">
    <property type="protein sequence ID" value="RRJ17294.1"/>
    <property type="molecule type" value="Genomic_DNA"/>
</dbReference>
<keyword evidence="1" id="KW-0472">Membrane</keyword>
<evidence type="ECO:0000313" key="3">
    <source>
        <dbReference type="Proteomes" id="UP000276982"/>
    </source>
</evidence>
<feature type="transmembrane region" description="Helical" evidence="1">
    <location>
        <begin position="56"/>
        <end position="80"/>
    </location>
</feature>
<proteinExistence type="predicted"/>
<name>A0A3P3Q865_9FIRM</name>
<evidence type="ECO:0000313" key="2">
    <source>
        <dbReference type="EMBL" id="RRJ17294.1"/>
    </source>
</evidence>
<comment type="caution">
    <text evidence="2">The sequence shown here is derived from an EMBL/GenBank/DDBJ whole genome shotgun (WGS) entry which is preliminary data.</text>
</comment>
<feature type="transmembrane region" description="Helical" evidence="1">
    <location>
        <begin position="92"/>
        <end position="109"/>
    </location>
</feature>
<dbReference type="AlphaFoldDB" id="A0A3P3Q865"/>
<sequence>MSNFSITAIVTVLGYILLYGVCWGTDKTDIEKYKKKIKLNKYTSILFFLWPRNEKVYWLIYIILIIESVAFILVWIAYLLNIVFLYKILIDLYIRIYLSGIVILGIIILKKRIKDFISGKSR</sequence>
<protein>
    <submittedName>
        <fullName evidence="2">Uncharacterized protein</fullName>
    </submittedName>
</protein>
<feature type="transmembrane region" description="Helical" evidence="1">
    <location>
        <begin position="6"/>
        <end position="25"/>
    </location>
</feature>